<keyword evidence="1" id="KW-1133">Transmembrane helix</keyword>
<dbReference type="EMBL" id="ABWP01000084">
    <property type="protein sequence ID" value="EEA84232.1"/>
    <property type="molecule type" value="Genomic_DNA"/>
</dbReference>
<evidence type="ECO:0000313" key="3">
    <source>
        <dbReference type="EMBL" id="EEA84232.1"/>
    </source>
</evidence>
<reference evidence="3 4" key="1">
    <citation type="submission" date="2008-09" db="EMBL/GenBank/DDBJ databases">
        <authorList>
            <person name="Fulton L."/>
            <person name="Clifton S."/>
            <person name="Fulton B."/>
            <person name="Xu J."/>
            <person name="Minx P."/>
            <person name="Pepin K.H."/>
            <person name="Johnson M."/>
            <person name="Thiruvilangam P."/>
            <person name="Bhonagiri V."/>
            <person name="Nash W.E."/>
            <person name="Mardis E.R."/>
            <person name="Wilson R.K."/>
        </authorList>
    </citation>
    <scope>NUCLEOTIDE SEQUENCE [LARGE SCALE GENOMIC DNA]</scope>
    <source>
        <strain evidence="3 4">DSM 13275</strain>
    </source>
</reference>
<keyword evidence="4" id="KW-1185">Reference proteome</keyword>
<keyword evidence="1" id="KW-0472">Membrane</keyword>
<feature type="transmembrane region" description="Helical" evidence="1">
    <location>
        <begin position="124"/>
        <end position="147"/>
    </location>
</feature>
<protein>
    <submittedName>
        <fullName evidence="3">Putative sensor histidine kinase VirS</fullName>
    </submittedName>
</protein>
<accession>B6G1Y7</accession>
<dbReference type="SUPFAM" id="SSF55874">
    <property type="entry name" value="ATPase domain of HSP90 chaperone/DNA topoisomerase II/histidine kinase"/>
    <property type="match status" value="1"/>
</dbReference>
<feature type="transmembrane region" description="Helical" evidence="1">
    <location>
        <begin position="6"/>
        <end position="23"/>
    </location>
</feature>
<dbReference type="AlphaFoldDB" id="B6G1Y7"/>
<gene>
    <name evidence="3" type="ORF">CLOHIR_02149</name>
</gene>
<dbReference type="Proteomes" id="UP000003178">
    <property type="component" value="Unassembled WGS sequence"/>
</dbReference>
<keyword evidence="3" id="KW-0808">Transferase</keyword>
<comment type="caution">
    <text evidence="3">The sequence shown here is derived from an EMBL/GenBank/DDBJ whole genome shotgun (WGS) entry which is preliminary data.</text>
</comment>
<dbReference type="PANTHER" id="PTHR40448:SF1">
    <property type="entry name" value="TWO-COMPONENT SENSOR HISTIDINE KINASE"/>
    <property type="match status" value="1"/>
</dbReference>
<keyword evidence="1" id="KW-0812">Transmembrane</keyword>
<organism evidence="3 4">
    <name type="scientific">Peptacetobacter hiranonis (strain DSM 13275 / JCM 10541 / KCTC 15199 / TO-931)</name>
    <name type="common">Clostridium hiranonis</name>
    <dbReference type="NCBI Taxonomy" id="500633"/>
    <lineage>
        <taxon>Bacteria</taxon>
        <taxon>Bacillati</taxon>
        <taxon>Bacillota</taxon>
        <taxon>Clostridia</taxon>
        <taxon>Peptostreptococcales</taxon>
        <taxon>Peptostreptococcaceae</taxon>
        <taxon>Peptacetobacter</taxon>
    </lineage>
</organism>
<proteinExistence type="predicted"/>
<name>B6G1Y7_PEPHT</name>
<dbReference type="InterPro" id="IPR036890">
    <property type="entry name" value="HATPase_C_sf"/>
</dbReference>
<reference evidence="3 4" key="2">
    <citation type="submission" date="2008-10" db="EMBL/GenBank/DDBJ databases">
        <title>Draft genome sequence of Clostridium hiranonis (DSM 13275).</title>
        <authorList>
            <person name="Sudarsanam P."/>
            <person name="Ley R."/>
            <person name="Guruge J."/>
            <person name="Turnbaugh P.J."/>
            <person name="Mahowald M."/>
            <person name="Liep D."/>
            <person name="Gordon J."/>
        </authorList>
    </citation>
    <scope>NUCLEOTIDE SEQUENCE [LARGE SCALE GENOMIC DNA]</scope>
    <source>
        <strain evidence="3 4">DSM 13275</strain>
    </source>
</reference>
<dbReference type="CDD" id="cd16935">
    <property type="entry name" value="HATPase_AgrC-ComD-like"/>
    <property type="match status" value="1"/>
</dbReference>
<dbReference type="STRING" id="500633.CLOHIR_02149"/>
<evidence type="ECO:0000256" key="1">
    <source>
        <dbReference type="SAM" id="Phobius"/>
    </source>
</evidence>
<evidence type="ECO:0000313" key="4">
    <source>
        <dbReference type="Proteomes" id="UP000003178"/>
    </source>
</evidence>
<feature type="transmembrane region" description="Helical" evidence="1">
    <location>
        <begin position="35"/>
        <end position="55"/>
    </location>
</feature>
<feature type="transmembrane region" description="Helical" evidence="1">
    <location>
        <begin position="162"/>
        <end position="184"/>
    </location>
</feature>
<dbReference type="OrthoDB" id="1749546at2"/>
<dbReference type="InterPro" id="IPR032834">
    <property type="entry name" value="NatK-like_C"/>
</dbReference>
<dbReference type="eggNOG" id="COG0642">
    <property type="taxonomic scope" value="Bacteria"/>
</dbReference>
<dbReference type="GO" id="GO:0016301">
    <property type="term" value="F:kinase activity"/>
    <property type="evidence" value="ECO:0007669"/>
    <property type="project" value="UniProtKB-KW"/>
</dbReference>
<keyword evidence="3" id="KW-0418">Kinase</keyword>
<feature type="domain" description="Sensor histidine kinase NatK-like C-terminal" evidence="2">
    <location>
        <begin position="321"/>
        <end position="421"/>
    </location>
</feature>
<evidence type="ECO:0000259" key="2">
    <source>
        <dbReference type="Pfam" id="PF14501"/>
    </source>
</evidence>
<feature type="transmembrane region" description="Helical" evidence="1">
    <location>
        <begin position="85"/>
        <end position="104"/>
    </location>
</feature>
<dbReference type="Gene3D" id="3.30.565.10">
    <property type="entry name" value="Histidine kinase-like ATPase, C-terminal domain"/>
    <property type="match status" value="1"/>
</dbReference>
<feature type="transmembrane region" description="Helical" evidence="1">
    <location>
        <begin position="196"/>
        <end position="219"/>
    </location>
</feature>
<dbReference type="Pfam" id="PF14501">
    <property type="entry name" value="HATPase_c_5"/>
    <property type="match status" value="1"/>
</dbReference>
<sequence length="423" mass="48986">MLKTLTILQVISLFSFVIDVFLQKKVYDSLSSKRLNLYYLPFVITVVVISTSFYLGIKPSVIFVVIAALSFIFSSIEYDIKPLKSLLISALYWAFLMITYYIGFKITDSIYGFMFFEGVISQNNYQYISILVEKIILILCFYIYIFLSYKYLYKNKGSWKKYINYLVVPVATNTVYFFILANVMNELRSKSSLGNSNIFILTLLLIVIANFSVLLVIFFNSKNKKQDFYMDMLHKNQEKSRELYHDMKNHIICMKYSDDHKSDEYIEKVELLLDEYSNKFNTGNVILDTLLHEKNTICLQNRIKFICDINFKKCGFIEDEDICTIFSNLLDNAIESCLKIKNKETSIILRGIAIDSLFVVKLTNTTNGEIDSTGDNLNTTKKNKSLHGLGLKSVKRTLDKYDGELVIEYDKDVFSAKILIPIP</sequence>
<dbReference type="PANTHER" id="PTHR40448">
    <property type="entry name" value="TWO-COMPONENT SENSOR HISTIDINE KINASE"/>
    <property type="match status" value="1"/>
</dbReference>
<feature type="transmembrane region" description="Helical" evidence="1">
    <location>
        <begin position="61"/>
        <end position="78"/>
    </location>
</feature>
<dbReference type="GO" id="GO:0042802">
    <property type="term" value="F:identical protein binding"/>
    <property type="evidence" value="ECO:0007669"/>
    <property type="project" value="TreeGrafter"/>
</dbReference>
<dbReference type="HOGENOM" id="CLU_020211_13_1_9"/>